<evidence type="ECO:0000313" key="2">
    <source>
        <dbReference type="EMBL" id="CAB1437946.1"/>
    </source>
</evidence>
<comment type="caution">
    <text evidence="2">The sequence shown here is derived from an EMBL/GenBank/DDBJ whole genome shotgun (WGS) entry which is preliminary data.</text>
</comment>
<feature type="compositionally biased region" description="Basic residues" evidence="1">
    <location>
        <begin position="123"/>
        <end position="136"/>
    </location>
</feature>
<name>A0A9N7UWP8_PLEPL</name>
<protein>
    <submittedName>
        <fullName evidence="2">Uncharacterized protein</fullName>
    </submittedName>
</protein>
<evidence type="ECO:0000256" key="1">
    <source>
        <dbReference type="SAM" id="MobiDB-lite"/>
    </source>
</evidence>
<accession>A0A9N7UWP8</accession>
<feature type="region of interest" description="Disordered" evidence="1">
    <location>
        <begin position="117"/>
        <end position="147"/>
    </location>
</feature>
<gene>
    <name evidence="2" type="ORF">PLEPLA_LOCUS25926</name>
</gene>
<feature type="region of interest" description="Disordered" evidence="1">
    <location>
        <begin position="1"/>
        <end position="22"/>
    </location>
</feature>
<dbReference type="EMBL" id="CADEAL010002090">
    <property type="protein sequence ID" value="CAB1437946.1"/>
    <property type="molecule type" value="Genomic_DNA"/>
</dbReference>
<sequence>MGTRRVTSSPSPNAEGRRPTDECTPFIKPCAVHIIRPSQALPTSAEEKKPASITLSRWKVSACRESFHGTEAAEEAPHEIRDNCNKFDNFFVLEKATAQIQMIQTQTEGVIDPVLQLDNTDHPHHHPLQHPPVIHRPKQETGRRPDS</sequence>
<proteinExistence type="predicted"/>
<evidence type="ECO:0000313" key="3">
    <source>
        <dbReference type="Proteomes" id="UP001153269"/>
    </source>
</evidence>
<dbReference type="Proteomes" id="UP001153269">
    <property type="component" value="Unassembled WGS sequence"/>
</dbReference>
<feature type="compositionally biased region" description="Basic and acidic residues" evidence="1">
    <location>
        <begin position="137"/>
        <end position="147"/>
    </location>
</feature>
<organism evidence="2 3">
    <name type="scientific">Pleuronectes platessa</name>
    <name type="common">European plaice</name>
    <dbReference type="NCBI Taxonomy" id="8262"/>
    <lineage>
        <taxon>Eukaryota</taxon>
        <taxon>Metazoa</taxon>
        <taxon>Chordata</taxon>
        <taxon>Craniata</taxon>
        <taxon>Vertebrata</taxon>
        <taxon>Euteleostomi</taxon>
        <taxon>Actinopterygii</taxon>
        <taxon>Neopterygii</taxon>
        <taxon>Teleostei</taxon>
        <taxon>Neoteleostei</taxon>
        <taxon>Acanthomorphata</taxon>
        <taxon>Carangaria</taxon>
        <taxon>Pleuronectiformes</taxon>
        <taxon>Pleuronectoidei</taxon>
        <taxon>Pleuronectidae</taxon>
        <taxon>Pleuronectes</taxon>
    </lineage>
</organism>
<reference evidence="2" key="1">
    <citation type="submission" date="2020-03" db="EMBL/GenBank/DDBJ databases">
        <authorList>
            <person name="Weist P."/>
        </authorList>
    </citation>
    <scope>NUCLEOTIDE SEQUENCE</scope>
</reference>
<keyword evidence="3" id="KW-1185">Reference proteome</keyword>
<dbReference type="AlphaFoldDB" id="A0A9N7UWP8"/>
<feature type="compositionally biased region" description="Polar residues" evidence="1">
    <location>
        <begin position="1"/>
        <end position="12"/>
    </location>
</feature>